<feature type="domain" description="Gla" evidence="13">
    <location>
        <begin position="62"/>
        <end position="108"/>
    </location>
</feature>
<gene>
    <name evidence="14" type="primary">prozb</name>
</gene>
<dbReference type="OrthoDB" id="7726766at2759"/>
<evidence type="ECO:0000256" key="9">
    <source>
        <dbReference type="PROSITE-ProRule" id="PRU00076"/>
    </source>
</evidence>
<feature type="disulfide bond" evidence="9">
    <location>
        <begin position="134"/>
        <end position="143"/>
    </location>
</feature>
<evidence type="ECO:0000313" key="15">
    <source>
        <dbReference type="Proteomes" id="UP000694568"/>
    </source>
</evidence>
<evidence type="ECO:0000256" key="3">
    <source>
        <dbReference type="ARBA" id="ARBA00022525"/>
    </source>
</evidence>
<keyword evidence="2" id="KW-0301">Gamma-carboxyglutamic acid</keyword>
<dbReference type="PROSITE" id="PS00022">
    <property type="entry name" value="EGF_1"/>
    <property type="match status" value="1"/>
</dbReference>
<dbReference type="Proteomes" id="UP000694568">
    <property type="component" value="Unplaced"/>
</dbReference>
<dbReference type="RefSeq" id="XP_031175703.1">
    <property type="nucleotide sequence ID" value="XM_031319843.2"/>
</dbReference>
<dbReference type="Pfam" id="PF00089">
    <property type="entry name" value="Trypsin"/>
    <property type="match status" value="1"/>
</dbReference>
<feature type="domain" description="EGF-like" evidence="11">
    <location>
        <begin position="108"/>
        <end position="144"/>
    </location>
</feature>
<dbReference type="PROSITE" id="PS50998">
    <property type="entry name" value="GLA_2"/>
    <property type="match status" value="1"/>
</dbReference>
<dbReference type="InterPro" id="IPR017857">
    <property type="entry name" value="Coagulation_fac-like_Gla_dom"/>
</dbReference>
<evidence type="ECO:0000256" key="6">
    <source>
        <dbReference type="ARBA" id="ARBA00022837"/>
    </source>
</evidence>
<dbReference type="SMART" id="SM00020">
    <property type="entry name" value="Tryp_SPc"/>
    <property type="match status" value="1"/>
</dbReference>
<dbReference type="GeneTree" id="ENSGT00940000154505"/>
<dbReference type="InterPro" id="IPR043504">
    <property type="entry name" value="Peptidase_S1_PA_chymotrypsin"/>
</dbReference>
<evidence type="ECO:0000256" key="7">
    <source>
        <dbReference type="ARBA" id="ARBA00023157"/>
    </source>
</evidence>
<dbReference type="SMART" id="SM00179">
    <property type="entry name" value="EGF_CA"/>
    <property type="match status" value="2"/>
</dbReference>
<dbReference type="InterPro" id="IPR050442">
    <property type="entry name" value="Peptidase_S1_coag_factors"/>
</dbReference>
<reference evidence="14" key="2">
    <citation type="submission" date="2025-09" db="UniProtKB">
        <authorList>
            <consortium name="Ensembl"/>
        </authorList>
    </citation>
    <scope>IDENTIFICATION</scope>
</reference>
<keyword evidence="7 9" id="KW-1015">Disulfide bond</keyword>
<dbReference type="SMART" id="SM00181">
    <property type="entry name" value="EGF"/>
    <property type="match status" value="2"/>
</dbReference>
<evidence type="ECO:0000259" key="11">
    <source>
        <dbReference type="PROSITE" id="PS50026"/>
    </source>
</evidence>
<sequence>MCPCVCVCSGVSVMAVSIMSACCRASLLSLYFLACFLQVLIQGEEVFRAGQTQDVFLRSKRANSFLLEELLQGNLERECYEEACSYEEAREYFENTPKTNAFWTRYVDGDQCESAPCLHGGNCSDRVGGFLCSCPAPHHGPVCQLGGAEKPATARQTTTAELVKCPTEGPTACHQLCTASQRSFTCSCMPGFKLQRDGQSCLPEVAFPCGRLPDKFHTTESICRHGNCPWQVSLFSSRGVELCGGVVLGRRSVLTAARCLFPDSQPDLRPSNFAVGIGANKKVPVQALYVHESFRRDHQDNNLAILELSRPLNFSPALIHLCLPEKDFSENILMHAGKTGVAAQRGGRRTQTLVHVTPDECRGRVNASHRLSNKMFCMARQNGAARSPNGPLRPQNRAERSLDGFSGNENGTESMLNGHLGPQNVTQRSPNVPLRHQNGAQRSPNVPLRHQNVTQRSLNGPLRHQNGAQRSLNGPLRHQNGAQRSLNGPLRHQNVTQRSLNGPLRHQNVSQRSPNVPLRHQNGAQRSPNVPLRHQNVTQRSLNGPLRHQNVTQRSPNVPLRHQNGAQRSLNGPLRHQTGAQRSLSSAGKRSKIENPETLEPAQGSGRCGELLPGTPVATVERGTAFLTGLLMTSSSGCGGGGDSDLLVFTKLSRYLSWIRPRLKVAEDYVTPQQLQYPEER</sequence>
<dbReference type="PROSITE" id="PS50240">
    <property type="entry name" value="TRYPSIN_DOM"/>
    <property type="match status" value="1"/>
</dbReference>
<dbReference type="Gene3D" id="2.10.25.10">
    <property type="entry name" value="Laminin"/>
    <property type="match status" value="2"/>
</dbReference>
<keyword evidence="3" id="KW-0964">Secreted</keyword>
<dbReference type="Pfam" id="PF00594">
    <property type="entry name" value="Gla"/>
    <property type="match status" value="1"/>
</dbReference>
<dbReference type="PROSITE" id="PS01187">
    <property type="entry name" value="EGF_CA"/>
    <property type="match status" value="1"/>
</dbReference>
<accession>A0A8C9ZCM0</accession>
<keyword evidence="8" id="KW-0325">Glycoprotein</keyword>
<dbReference type="SUPFAM" id="SSF50494">
    <property type="entry name" value="Trypsin-like serine proteases"/>
    <property type="match status" value="1"/>
</dbReference>
<dbReference type="GO" id="GO:0006508">
    <property type="term" value="P:proteolysis"/>
    <property type="evidence" value="ECO:0007669"/>
    <property type="project" value="InterPro"/>
</dbReference>
<evidence type="ECO:0000256" key="8">
    <source>
        <dbReference type="ARBA" id="ARBA00023180"/>
    </source>
</evidence>
<dbReference type="InterPro" id="IPR009003">
    <property type="entry name" value="Peptidase_S1_PA"/>
</dbReference>
<dbReference type="SMART" id="SM00069">
    <property type="entry name" value="GLA"/>
    <property type="match status" value="1"/>
</dbReference>
<dbReference type="GeneID" id="116064665"/>
<dbReference type="InterPro" id="IPR000152">
    <property type="entry name" value="EGF-type_Asp/Asn_hydroxyl_site"/>
</dbReference>
<dbReference type="PROSITE" id="PS00010">
    <property type="entry name" value="ASX_HYDROXYL"/>
    <property type="match status" value="1"/>
</dbReference>
<dbReference type="CDD" id="cd00054">
    <property type="entry name" value="EGF_CA"/>
    <property type="match status" value="1"/>
</dbReference>
<dbReference type="Ensembl" id="ENSSLUT00000039167.1">
    <property type="protein sequence ID" value="ENSSLUP00000037998.1"/>
    <property type="gene ID" value="ENSSLUG00000016953.1"/>
</dbReference>
<protein>
    <submittedName>
        <fullName evidence="14">Coagulation factor X-like</fullName>
    </submittedName>
</protein>
<dbReference type="InterPro" id="IPR018097">
    <property type="entry name" value="EGF_Ca-bd_CS"/>
</dbReference>
<dbReference type="PROSITE" id="PS00011">
    <property type="entry name" value="GLA_1"/>
    <property type="match status" value="1"/>
</dbReference>
<keyword evidence="15" id="KW-1185">Reference proteome</keyword>
<feature type="domain" description="Peptidase S1" evidence="12">
    <location>
        <begin position="207"/>
        <end position="664"/>
    </location>
</feature>
<dbReference type="InterPro" id="IPR035972">
    <property type="entry name" value="GLA-like_dom_SF"/>
</dbReference>
<evidence type="ECO:0000259" key="13">
    <source>
        <dbReference type="PROSITE" id="PS50998"/>
    </source>
</evidence>
<evidence type="ECO:0000256" key="10">
    <source>
        <dbReference type="SAM" id="MobiDB-lite"/>
    </source>
</evidence>
<dbReference type="PRINTS" id="PR00001">
    <property type="entry name" value="GLABLOOD"/>
</dbReference>
<name>A0A8C9ZCM0_SANLU</name>
<dbReference type="InterPro" id="IPR001881">
    <property type="entry name" value="EGF-like_Ca-bd_dom"/>
</dbReference>
<evidence type="ECO:0000313" key="14">
    <source>
        <dbReference type="Ensembl" id="ENSSLUP00000037998.1"/>
    </source>
</evidence>
<keyword evidence="6" id="KW-0106">Calcium</keyword>
<feature type="region of interest" description="Disordered" evidence="10">
    <location>
        <begin position="383"/>
        <end position="609"/>
    </location>
</feature>
<dbReference type="InterPro" id="IPR000294">
    <property type="entry name" value="GLA_domain"/>
</dbReference>
<evidence type="ECO:0000256" key="1">
    <source>
        <dbReference type="ARBA" id="ARBA00004613"/>
    </source>
</evidence>
<dbReference type="FunFam" id="4.10.740.10:FF:000001">
    <property type="entry name" value="vitamin K-dependent protein S"/>
    <property type="match status" value="1"/>
</dbReference>
<dbReference type="GO" id="GO:0004252">
    <property type="term" value="F:serine-type endopeptidase activity"/>
    <property type="evidence" value="ECO:0007669"/>
    <property type="project" value="InterPro"/>
</dbReference>
<organism evidence="14 15">
    <name type="scientific">Sander lucioperca</name>
    <name type="common">Pike-perch</name>
    <name type="synonym">Perca lucioperca</name>
    <dbReference type="NCBI Taxonomy" id="283035"/>
    <lineage>
        <taxon>Eukaryota</taxon>
        <taxon>Metazoa</taxon>
        <taxon>Chordata</taxon>
        <taxon>Craniata</taxon>
        <taxon>Vertebrata</taxon>
        <taxon>Euteleostomi</taxon>
        <taxon>Actinopterygii</taxon>
        <taxon>Neopterygii</taxon>
        <taxon>Teleostei</taxon>
        <taxon>Neoteleostei</taxon>
        <taxon>Acanthomorphata</taxon>
        <taxon>Eupercaria</taxon>
        <taxon>Perciformes</taxon>
        <taxon>Percoidei</taxon>
        <taxon>Percidae</taxon>
        <taxon>Luciopercinae</taxon>
        <taxon>Sander</taxon>
    </lineage>
</organism>
<evidence type="ECO:0000259" key="12">
    <source>
        <dbReference type="PROSITE" id="PS50240"/>
    </source>
</evidence>
<dbReference type="GO" id="GO:0005509">
    <property type="term" value="F:calcium ion binding"/>
    <property type="evidence" value="ECO:0007669"/>
    <property type="project" value="InterPro"/>
</dbReference>
<dbReference type="PANTHER" id="PTHR24278:SF35">
    <property type="entry name" value="PROTEIN Z, VITAMIN K-DEPENDENT PLASMA GLYCOPROTEIN B"/>
    <property type="match status" value="1"/>
</dbReference>
<proteinExistence type="predicted"/>
<reference evidence="14" key="1">
    <citation type="submission" date="2025-08" db="UniProtKB">
        <authorList>
            <consortium name="Ensembl"/>
        </authorList>
    </citation>
    <scope>IDENTIFICATION</scope>
</reference>
<evidence type="ECO:0000256" key="4">
    <source>
        <dbReference type="ARBA" id="ARBA00022536"/>
    </source>
</evidence>
<evidence type="ECO:0000256" key="5">
    <source>
        <dbReference type="ARBA" id="ARBA00022737"/>
    </source>
</evidence>
<evidence type="ECO:0000256" key="2">
    <source>
        <dbReference type="ARBA" id="ARBA00022479"/>
    </source>
</evidence>
<dbReference type="InterPro" id="IPR001254">
    <property type="entry name" value="Trypsin_dom"/>
</dbReference>
<feature type="compositionally biased region" description="Polar residues" evidence="10">
    <location>
        <begin position="578"/>
        <end position="588"/>
    </location>
</feature>
<dbReference type="AlphaFoldDB" id="A0A8C9ZCM0"/>
<keyword evidence="4 9" id="KW-0245">EGF-like domain</keyword>
<dbReference type="GO" id="GO:0005615">
    <property type="term" value="C:extracellular space"/>
    <property type="evidence" value="ECO:0007669"/>
    <property type="project" value="TreeGrafter"/>
</dbReference>
<dbReference type="InterPro" id="IPR000742">
    <property type="entry name" value="EGF"/>
</dbReference>
<dbReference type="PANTHER" id="PTHR24278">
    <property type="entry name" value="COAGULATION FACTOR"/>
    <property type="match status" value="1"/>
</dbReference>
<dbReference type="Gene3D" id="2.40.10.10">
    <property type="entry name" value="Trypsin-like serine proteases"/>
    <property type="match status" value="1"/>
</dbReference>
<comment type="caution">
    <text evidence="9">Lacks conserved residue(s) required for the propagation of feature annotation.</text>
</comment>
<dbReference type="FunFam" id="2.10.25.10:FF:000006">
    <property type="entry name" value="Versican core protein-like isoform 1"/>
    <property type="match status" value="1"/>
</dbReference>
<dbReference type="Gene3D" id="4.10.740.10">
    <property type="entry name" value="Coagulation Factor IX"/>
    <property type="match status" value="1"/>
</dbReference>
<keyword evidence="5" id="KW-0677">Repeat</keyword>
<comment type="subcellular location">
    <subcellularLocation>
        <location evidence="1">Secreted</location>
    </subcellularLocation>
</comment>
<dbReference type="PROSITE" id="PS50026">
    <property type="entry name" value="EGF_3"/>
    <property type="match status" value="1"/>
</dbReference>
<dbReference type="SUPFAM" id="SSF57630">
    <property type="entry name" value="GLA-domain"/>
    <property type="match status" value="1"/>
</dbReference>
<dbReference type="SUPFAM" id="SSF57196">
    <property type="entry name" value="EGF/Laminin"/>
    <property type="match status" value="1"/>
</dbReference>